<dbReference type="Proteomes" id="UP000730739">
    <property type="component" value="Unassembled WGS sequence"/>
</dbReference>
<sequence>MLQRTGATYEIDLAVTVTPLGAIARLEHALNGFEDERERYRQRLEEARWRLASCRSREGGKFAFAEELAEKRRKLAEVSAELAATKEAA</sequence>
<evidence type="ECO:0000313" key="3">
    <source>
        <dbReference type="Proteomes" id="UP000730739"/>
    </source>
</evidence>
<evidence type="ECO:0000256" key="1">
    <source>
        <dbReference type="SAM" id="Coils"/>
    </source>
</evidence>
<name>A0ABS4R0M2_9HYPH</name>
<dbReference type="EMBL" id="JAGILA010000003">
    <property type="protein sequence ID" value="MBP2236435.1"/>
    <property type="molecule type" value="Genomic_DNA"/>
</dbReference>
<organism evidence="2 3">
    <name type="scientific">Sinorhizobium kostiense</name>
    <dbReference type="NCBI Taxonomy" id="76747"/>
    <lineage>
        <taxon>Bacteria</taxon>
        <taxon>Pseudomonadati</taxon>
        <taxon>Pseudomonadota</taxon>
        <taxon>Alphaproteobacteria</taxon>
        <taxon>Hyphomicrobiales</taxon>
        <taxon>Rhizobiaceae</taxon>
        <taxon>Sinorhizobium/Ensifer group</taxon>
        <taxon>Sinorhizobium</taxon>
    </lineage>
</organism>
<accession>A0ABS4R0M2</accession>
<protein>
    <submittedName>
        <fullName evidence="2">Uncharacterized protein YfaS (Alpha-2-macroglobulin family)</fullName>
    </submittedName>
</protein>
<evidence type="ECO:0000313" key="2">
    <source>
        <dbReference type="EMBL" id="MBP2236435.1"/>
    </source>
</evidence>
<feature type="coiled-coil region" evidence="1">
    <location>
        <begin position="23"/>
        <end position="88"/>
    </location>
</feature>
<proteinExistence type="predicted"/>
<keyword evidence="1" id="KW-0175">Coiled coil</keyword>
<reference evidence="2 3" key="1">
    <citation type="submission" date="2021-03" db="EMBL/GenBank/DDBJ databases">
        <title>Genomic Encyclopedia of Type Strains, Phase IV (KMG-IV): sequencing the most valuable type-strain genomes for metagenomic binning, comparative biology and taxonomic classification.</title>
        <authorList>
            <person name="Goeker M."/>
        </authorList>
    </citation>
    <scope>NUCLEOTIDE SEQUENCE [LARGE SCALE GENOMIC DNA]</scope>
    <source>
        <strain evidence="2 3">DSM 13372</strain>
    </source>
</reference>
<keyword evidence="3" id="KW-1185">Reference proteome</keyword>
<comment type="caution">
    <text evidence="2">The sequence shown here is derived from an EMBL/GenBank/DDBJ whole genome shotgun (WGS) entry which is preliminary data.</text>
</comment>
<gene>
    <name evidence="2" type="ORF">J2Z31_002949</name>
</gene>